<dbReference type="RefSeq" id="WP_145417579.1">
    <property type="nucleotide sequence ID" value="NZ_CP036526.1"/>
</dbReference>
<protein>
    <recommendedName>
        <fullName evidence="3">Formylmethanofuran dehydrogenase subunit B</fullName>
    </recommendedName>
</protein>
<proteinExistence type="predicted"/>
<evidence type="ECO:0000313" key="1">
    <source>
        <dbReference type="EMBL" id="QDT10038.1"/>
    </source>
</evidence>
<evidence type="ECO:0008006" key="3">
    <source>
        <dbReference type="Google" id="ProtNLM"/>
    </source>
</evidence>
<gene>
    <name evidence="1" type="ORF">K239x_19910</name>
</gene>
<sequence length="116" mass="12583">MSELKIINNATCTFCGCVCDDIQLHSDGNRIHKAVKACVLGKAWFLNHTGDKKYPDAIVDGKETSVEEAIQVSADLLYDADMPLVYGMSNTTCEAQKECVALADQLCGLLDSHTSL</sequence>
<evidence type="ECO:0000313" key="2">
    <source>
        <dbReference type="Proteomes" id="UP000319817"/>
    </source>
</evidence>
<name>A0A517NSC3_9BACT</name>
<dbReference type="AlphaFoldDB" id="A0A517NSC3"/>
<accession>A0A517NSC3</accession>
<dbReference type="EMBL" id="CP036526">
    <property type="protein sequence ID" value="QDT10038.1"/>
    <property type="molecule type" value="Genomic_DNA"/>
</dbReference>
<dbReference type="SUPFAM" id="SSF53706">
    <property type="entry name" value="Formate dehydrogenase/DMSO reductase, domains 1-3"/>
    <property type="match status" value="1"/>
</dbReference>
<dbReference type="OrthoDB" id="277298at2"/>
<reference evidence="1 2" key="1">
    <citation type="submission" date="2019-02" db="EMBL/GenBank/DDBJ databases">
        <title>Deep-cultivation of Planctomycetes and their phenomic and genomic characterization uncovers novel biology.</title>
        <authorList>
            <person name="Wiegand S."/>
            <person name="Jogler M."/>
            <person name="Boedeker C."/>
            <person name="Pinto D."/>
            <person name="Vollmers J."/>
            <person name="Rivas-Marin E."/>
            <person name="Kohn T."/>
            <person name="Peeters S.H."/>
            <person name="Heuer A."/>
            <person name="Rast P."/>
            <person name="Oberbeckmann S."/>
            <person name="Bunk B."/>
            <person name="Jeske O."/>
            <person name="Meyerdierks A."/>
            <person name="Storesund J.E."/>
            <person name="Kallscheuer N."/>
            <person name="Luecker S."/>
            <person name="Lage O.M."/>
            <person name="Pohl T."/>
            <person name="Merkel B.J."/>
            <person name="Hornburger P."/>
            <person name="Mueller R.-W."/>
            <person name="Bruemmer F."/>
            <person name="Labrenz M."/>
            <person name="Spormann A.M."/>
            <person name="Op den Camp H."/>
            <person name="Overmann J."/>
            <person name="Amann R."/>
            <person name="Jetten M.S.M."/>
            <person name="Mascher T."/>
            <person name="Medema M.H."/>
            <person name="Devos D.P."/>
            <person name="Kaster A.-K."/>
            <person name="Ovreas L."/>
            <person name="Rohde M."/>
            <person name="Galperin M.Y."/>
            <person name="Jogler C."/>
        </authorList>
    </citation>
    <scope>NUCLEOTIDE SEQUENCE [LARGE SCALE GENOMIC DNA]</scope>
    <source>
        <strain evidence="1 2">K23_9</strain>
    </source>
</reference>
<keyword evidence="2" id="KW-1185">Reference proteome</keyword>
<dbReference type="Proteomes" id="UP000319817">
    <property type="component" value="Chromosome"/>
</dbReference>
<dbReference type="PROSITE" id="PS51257">
    <property type="entry name" value="PROKAR_LIPOPROTEIN"/>
    <property type="match status" value="1"/>
</dbReference>
<organism evidence="1 2">
    <name type="scientific">Stieleria marina</name>
    <dbReference type="NCBI Taxonomy" id="1930275"/>
    <lineage>
        <taxon>Bacteria</taxon>
        <taxon>Pseudomonadati</taxon>
        <taxon>Planctomycetota</taxon>
        <taxon>Planctomycetia</taxon>
        <taxon>Pirellulales</taxon>
        <taxon>Pirellulaceae</taxon>
        <taxon>Stieleria</taxon>
    </lineage>
</organism>